<dbReference type="GO" id="GO:0006952">
    <property type="term" value="P:defense response"/>
    <property type="evidence" value="ECO:0007669"/>
    <property type="project" value="UniProtKB-KW"/>
</dbReference>
<keyword evidence="3" id="KW-1015">Disulfide bond</keyword>
<evidence type="ECO:0000313" key="5">
    <source>
        <dbReference type="EMBL" id="QFT27534.1"/>
    </source>
</evidence>
<proteinExistence type="predicted"/>
<dbReference type="CDD" id="cd12215">
    <property type="entry name" value="ChiC_BD"/>
    <property type="match status" value="2"/>
</dbReference>
<dbReference type="PROSITE" id="PS50835">
    <property type="entry name" value="IG_LIKE"/>
    <property type="match status" value="1"/>
</dbReference>
<dbReference type="InterPro" id="IPR023346">
    <property type="entry name" value="Lysozyme-like_dom_sf"/>
</dbReference>
<dbReference type="Proteomes" id="UP000326936">
    <property type="component" value="Chromosome"/>
</dbReference>
<dbReference type="GO" id="GO:0030246">
    <property type="term" value="F:carbohydrate binding"/>
    <property type="evidence" value="ECO:0007669"/>
    <property type="project" value="InterPro"/>
</dbReference>
<dbReference type="Pfam" id="PF02839">
    <property type="entry name" value="CBM_5_12"/>
    <property type="match status" value="1"/>
</dbReference>
<evidence type="ECO:0000259" key="4">
    <source>
        <dbReference type="PROSITE" id="PS50835"/>
    </source>
</evidence>
<dbReference type="GO" id="GO:0005975">
    <property type="term" value="P:carbohydrate metabolic process"/>
    <property type="evidence" value="ECO:0007669"/>
    <property type="project" value="InterPro"/>
</dbReference>
<reference evidence="5 6" key="1">
    <citation type="submission" date="2019-10" db="EMBL/GenBank/DDBJ databases">
        <title>Complete genome sequence of Vibrio sp. strain THAF100, isolated from non-filtered water from the water column of tank 6 of a marine aquarium containing stony-coral fragments. Water maintained at 26 degree C.</title>
        <authorList>
            <person name="Ruckert C."/>
            <person name="Franco A."/>
            <person name="Kalinowski J."/>
            <person name="Glaeser S."/>
        </authorList>
    </citation>
    <scope>NUCLEOTIDE SEQUENCE [LARGE SCALE GENOMIC DNA]</scope>
    <source>
        <strain evidence="5 6">THAF100</strain>
    </source>
</reference>
<dbReference type="Gene3D" id="3.30.20.10">
    <property type="entry name" value="Endochitinase, domain 2"/>
    <property type="match status" value="1"/>
</dbReference>
<dbReference type="SMART" id="SM00495">
    <property type="entry name" value="ChtBD3"/>
    <property type="match status" value="2"/>
</dbReference>
<keyword evidence="2" id="KW-0611">Plant defense</keyword>
<dbReference type="InterPro" id="IPR036573">
    <property type="entry name" value="CBM_sf_5/12"/>
</dbReference>
<dbReference type="Gene3D" id="2.10.10.20">
    <property type="entry name" value="Carbohydrate-binding module superfamily 5/12"/>
    <property type="match status" value="2"/>
</dbReference>
<accession>A0A5P9CMS3</accession>
<dbReference type="Pfam" id="PF00182">
    <property type="entry name" value="Glyco_hydro_19"/>
    <property type="match status" value="1"/>
</dbReference>
<dbReference type="GO" id="GO:0008843">
    <property type="term" value="F:endochitinase activity"/>
    <property type="evidence" value="ECO:0007669"/>
    <property type="project" value="UniProtKB-EC"/>
</dbReference>
<evidence type="ECO:0000256" key="3">
    <source>
        <dbReference type="ARBA" id="ARBA00023157"/>
    </source>
</evidence>
<dbReference type="InterPro" id="IPR022409">
    <property type="entry name" value="PKD/Chitinase_dom"/>
</dbReference>
<dbReference type="AlphaFoldDB" id="A0A5P9CMS3"/>
<dbReference type="PANTHER" id="PTHR22595">
    <property type="entry name" value="CHITINASE-RELATED"/>
    <property type="match status" value="1"/>
</dbReference>
<organism evidence="5 6">
    <name type="scientific">Vibrio aquimaris</name>
    <dbReference type="NCBI Taxonomy" id="2587862"/>
    <lineage>
        <taxon>Bacteria</taxon>
        <taxon>Pseudomonadati</taxon>
        <taxon>Pseudomonadota</taxon>
        <taxon>Gammaproteobacteria</taxon>
        <taxon>Vibrionales</taxon>
        <taxon>Vibrionaceae</taxon>
        <taxon>Vibrio</taxon>
    </lineage>
</organism>
<dbReference type="InterPro" id="IPR013783">
    <property type="entry name" value="Ig-like_fold"/>
</dbReference>
<gene>
    <name evidence="5" type="primary">chiA1</name>
    <name evidence="5" type="ORF">FIV01_14135</name>
</gene>
<dbReference type="Gene3D" id="2.60.40.10">
    <property type="entry name" value="Immunoglobulins"/>
    <property type="match status" value="2"/>
</dbReference>
<dbReference type="InterPro" id="IPR007110">
    <property type="entry name" value="Ig-like_dom"/>
</dbReference>
<feature type="domain" description="Ig-like" evidence="4">
    <location>
        <begin position="545"/>
        <end position="664"/>
    </location>
</feature>
<dbReference type="InterPro" id="IPR000726">
    <property type="entry name" value="Glyco_hydro_19_cat"/>
</dbReference>
<sequence>MIYIENYIYLICIKNKELYEDYVLSQVIGKSKIALNLSAILKTGVVPVLYLMSSPLHAADGEALSQLPLSQVLADEQEIIAQQPESYQLVMDSIQTRDNEVVEAILPNRTSNPENVKRIEAILSEQDWNYLFAERDSAYTYLNFLKAAGKYPALCGTYTDGRNSDAICRKTLATMFAHFTQETGGHNSHSEIPEWRQGLVYVREMGMSEETSGAYGVCDTTIWQGQAYPCGTNPDGTFKSYFGRGSKQLSYNYNYGPFSQSIYGNVEKLLNEPELVADTWLNLASAVFFYLYPQPPKPSMLHVIDGTWQPNDNDRANGLVPGFGVTTQIINGGVECGGSAEHAQSQNRINYYHEFANYLDVEIAPDEVLGCKGMKQFDASGAGALNIYWEEDWGWDANTSDGRVYKCQLVAYQGPYSSFIAGDYTKCVEDKFGVEVYDDLGGNQPPTANAGADQTVDATEPAQVQLSAHASSDDHEIVSYQWRQSDSSGTGLYIASPNAVNTLVTIPAISKDTVFTLELTVADAEGATAKDSVNIIAKVESGNQPPVVTLNAPQEVNEGQANVRVNATITDSDDQEFNLEWSLSNDVEFTTASDGRSIEFTAPEVEHNTSLTATLKVIDGGQNEVSASTTMLVVDVNSGGGEGSCSATDPNASQYPAYNSGTVYTDASNPVSHLGLVYKAKWWVQDSEPSPSNEAWALLSEVELPWDANIAYDGGDQVNHGDSRWEAKWWTKGDLPGQAGVWAKVGPSSCQ</sequence>
<evidence type="ECO:0000256" key="2">
    <source>
        <dbReference type="ARBA" id="ARBA00022821"/>
    </source>
</evidence>
<dbReference type="Pfam" id="PF22352">
    <property type="entry name" value="K319L-like_PKD"/>
    <property type="match status" value="1"/>
</dbReference>
<keyword evidence="1 5" id="KW-0378">Hydrolase</keyword>
<protein>
    <submittedName>
        <fullName evidence="5">Chitinase A</fullName>
        <ecNumber evidence="5">3.2.1.14</ecNumber>
    </submittedName>
</protein>
<dbReference type="SUPFAM" id="SSF51055">
    <property type="entry name" value="Carbohydrate binding domain"/>
    <property type="match status" value="2"/>
</dbReference>
<dbReference type="SMART" id="SM00089">
    <property type="entry name" value="PKD"/>
    <property type="match status" value="1"/>
</dbReference>
<keyword evidence="6" id="KW-1185">Reference proteome</keyword>
<dbReference type="GO" id="GO:0006032">
    <property type="term" value="P:chitin catabolic process"/>
    <property type="evidence" value="ECO:0007669"/>
    <property type="project" value="InterPro"/>
</dbReference>
<dbReference type="Gene3D" id="1.10.530.10">
    <property type="match status" value="1"/>
</dbReference>
<name>A0A5P9CMS3_9VIBR</name>
<keyword evidence="5" id="KW-0326">Glycosidase</keyword>
<dbReference type="CDD" id="cd00325">
    <property type="entry name" value="chitinase_GH19"/>
    <property type="match status" value="1"/>
</dbReference>
<dbReference type="EMBL" id="CP045350">
    <property type="protein sequence ID" value="QFT27534.1"/>
    <property type="molecule type" value="Genomic_DNA"/>
</dbReference>
<dbReference type="InterPro" id="IPR003610">
    <property type="entry name" value="CBM5/12"/>
</dbReference>
<evidence type="ECO:0000256" key="1">
    <source>
        <dbReference type="ARBA" id="ARBA00022801"/>
    </source>
</evidence>
<dbReference type="GO" id="GO:0016998">
    <property type="term" value="P:cell wall macromolecule catabolic process"/>
    <property type="evidence" value="ECO:0007669"/>
    <property type="project" value="InterPro"/>
</dbReference>
<dbReference type="GO" id="GO:0005576">
    <property type="term" value="C:extracellular region"/>
    <property type="evidence" value="ECO:0007669"/>
    <property type="project" value="InterPro"/>
</dbReference>
<dbReference type="EC" id="3.2.1.14" evidence="5"/>
<dbReference type="SUPFAM" id="SSF53955">
    <property type="entry name" value="Lysozyme-like"/>
    <property type="match status" value="1"/>
</dbReference>
<dbReference type="PANTHER" id="PTHR22595:SF79">
    <property type="entry name" value="CHITINASE 12"/>
    <property type="match status" value="1"/>
</dbReference>
<evidence type="ECO:0000313" key="6">
    <source>
        <dbReference type="Proteomes" id="UP000326936"/>
    </source>
</evidence>
<dbReference type="InterPro" id="IPR035986">
    <property type="entry name" value="PKD_dom_sf"/>
</dbReference>
<dbReference type="KEGG" id="vaq:FIV01_14135"/>
<dbReference type="SUPFAM" id="SSF49299">
    <property type="entry name" value="PKD domain"/>
    <property type="match status" value="1"/>
</dbReference>